<evidence type="ECO:0000313" key="2">
    <source>
        <dbReference type="Proteomes" id="UP001501676"/>
    </source>
</evidence>
<accession>A0ABP6SXP8</accession>
<sequence length="136" mass="15678">MTKKRRPKNQTFAEIADQVRSEVEITGTSHGPRPSPVFEGSYADDEGVMWQLRRRVGLSYSQATKLLPLADVMLFDSFPFGETRTVSVQERAALLESAEEEWEAYDLETPGSQGYEAYEFNDESGRRMLYLQHWYD</sequence>
<dbReference type="EMBL" id="BAAAYN010000018">
    <property type="protein sequence ID" value="GAA3387424.1"/>
    <property type="molecule type" value="Genomic_DNA"/>
</dbReference>
<dbReference type="RefSeq" id="WP_345728688.1">
    <property type="nucleotide sequence ID" value="NZ_BAAAYN010000018.1"/>
</dbReference>
<comment type="caution">
    <text evidence="1">The sequence shown here is derived from an EMBL/GenBank/DDBJ whole genome shotgun (WGS) entry which is preliminary data.</text>
</comment>
<keyword evidence="2" id="KW-1185">Reference proteome</keyword>
<reference evidence="2" key="1">
    <citation type="journal article" date="2019" name="Int. J. Syst. Evol. Microbiol.">
        <title>The Global Catalogue of Microorganisms (GCM) 10K type strain sequencing project: providing services to taxonomists for standard genome sequencing and annotation.</title>
        <authorList>
            <consortium name="The Broad Institute Genomics Platform"/>
            <consortium name="The Broad Institute Genome Sequencing Center for Infectious Disease"/>
            <person name="Wu L."/>
            <person name="Ma J."/>
        </authorList>
    </citation>
    <scope>NUCLEOTIDE SEQUENCE [LARGE SCALE GENOMIC DNA]</scope>
    <source>
        <strain evidence="2">JCM 9458</strain>
    </source>
</reference>
<proteinExistence type="predicted"/>
<organism evidence="1 2">
    <name type="scientific">Cryptosporangium minutisporangium</name>
    <dbReference type="NCBI Taxonomy" id="113569"/>
    <lineage>
        <taxon>Bacteria</taxon>
        <taxon>Bacillati</taxon>
        <taxon>Actinomycetota</taxon>
        <taxon>Actinomycetes</taxon>
        <taxon>Cryptosporangiales</taxon>
        <taxon>Cryptosporangiaceae</taxon>
        <taxon>Cryptosporangium</taxon>
    </lineage>
</organism>
<dbReference type="Proteomes" id="UP001501676">
    <property type="component" value="Unassembled WGS sequence"/>
</dbReference>
<name>A0ABP6SXP8_9ACTN</name>
<protein>
    <submittedName>
        <fullName evidence="1">Uncharacterized protein</fullName>
    </submittedName>
</protein>
<evidence type="ECO:0000313" key="1">
    <source>
        <dbReference type="EMBL" id="GAA3387424.1"/>
    </source>
</evidence>
<gene>
    <name evidence="1" type="ORF">GCM10020369_29850</name>
</gene>